<comment type="caution">
    <text evidence="5">The sequence shown here is derived from an EMBL/GenBank/DDBJ whole genome shotgun (WGS) entry which is preliminary data.</text>
</comment>
<dbReference type="Pfam" id="PF08585">
    <property type="entry name" value="RMI1_N_C"/>
    <property type="match status" value="1"/>
</dbReference>
<gene>
    <name evidence="5" type="ORF">MKW98_006655</name>
</gene>
<comment type="subcellular location">
    <subcellularLocation>
        <location evidence="1">Nucleus</location>
    </subcellularLocation>
</comment>
<dbReference type="InterPro" id="IPR042470">
    <property type="entry name" value="RMI1_N_C_sf"/>
</dbReference>
<feature type="compositionally biased region" description="Basic and acidic residues" evidence="3">
    <location>
        <begin position="249"/>
        <end position="274"/>
    </location>
</feature>
<dbReference type="Proteomes" id="UP001202328">
    <property type="component" value="Unassembled WGS sequence"/>
</dbReference>
<dbReference type="InterPro" id="IPR013894">
    <property type="entry name" value="RMI1_OB"/>
</dbReference>
<evidence type="ECO:0000256" key="2">
    <source>
        <dbReference type="ARBA" id="ARBA00023242"/>
    </source>
</evidence>
<feature type="region of interest" description="Disordered" evidence="3">
    <location>
        <begin position="384"/>
        <end position="419"/>
    </location>
</feature>
<dbReference type="AlphaFoldDB" id="A0AAD4XP89"/>
<feature type="domain" description="RecQ mediated genome instability protein 1 OB-fold" evidence="4">
    <location>
        <begin position="72"/>
        <end position="173"/>
    </location>
</feature>
<proteinExistence type="predicted"/>
<dbReference type="PANTHER" id="PTHR13681:SF24">
    <property type="entry name" value="TUDOR DOMAIN-CONTAINING PROTEIN 3"/>
    <property type="match status" value="1"/>
</dbReference>
<dbReference type="GO" id="GO:0005634">
    <property type="term" value="C:nucleus"/>
    <property type="evidence" value="ECO:0007669"/>
    <property type="project" value="UniProtKB-SubCell"/>
</dbReference>
<organism evidence="5 6">
    <name type="scientific">Papaver atlanticum</name>
    <dbReference type="NCBI Taxonomy" id="357466"/>
    <lineage>
        <taxon>Eukaryota</taxon>
        <taxon>Viridiplantae</taxon>
        <taxon>Streptophyta</taxon>
        <taxon>Embryophyta</taxon>
        <taxon>Tracheophyta</taxon>
        <taxon>Spermatophyta</taxon>
        <taxon>Magnoliopsida</taxon>
        <taxon>Ranunculales</taxon>
        <taxon>Papaveraceae</taxon>
        <taxon>Papaveroideae</taxon>
        <taxon>Papaver</taxon>
    </lineage>
</organism>
<keyword evidence="2" id="KW-0539">Nucleus</keyword>
<accession>A0AAD4XP89</accession>
<feature type="region of interest" description="Disordered" evidence="3">
    <location>
        <begin position="294"/>
        <end position="319"/>
    </location>
</feature>
<evidence type="ECO:0000313" key="5">
    <source>
        <dbReference type="EMBL" id="KAI3933296.1"/>
    </source>
</evidence>
<evidence type="ECO:0000256" key="1">
    <source>
        <dbReference type="ARBA" id="ARBA00004123"/>
    </source>
</evidence>
<evidence type="ECO:0000256" key="3">
    <source>
        <dbReference type="SAM" id="MobiDB-lite"/>
    </source>
</evidence>
<evidence type="ECO:0000259" key="4">
    <source>
        <dbReference type="Pfam" id="PF08585"/>
    </source>
</evidence>
<dbReference type="Gene3D" id="2.40.50.770">
    <property type="entry name" value="RecQ-mediated genome instability protein Rmi1, C-terminal domain"/>
    <property type="match status" value="1"/>
</dbReference>
<sequence>MENTVSLIVETLIRKGWCFRNIEEISSQIHNHISTVNNRVSADSIESELLLNMDLKIIGGKSLPDDRKSSYLHGRKVLQIVSVRDIYQSNIEASSGTSGSKRLLRLGLTDGYSQIVGIEYSQVPSIHGDIVPGTKVRLDNKVVMRNGILCLNPKVVTVLGGVVQSLYEEWEMSRKYSGFSRSSIKQSQKSGDDGPPAFEKLQIGSRPHQFAQNRSSSESILKSHVPSAEKLSGSSDSRELGRNQNLNLKQEREHSDVGTTPTDEKPSSSVSRPKEVIEAVPVQNQAAAQKLLQKMSQPPTRGDQNFRGPRHKGKGREEEQAVLTLDEWERRKGGVKPLVQNEFHDISKDEELARQLQNQLDLEDIHAREAPMSEAEKIRMSMFSFEREEDGRDHGRMGSRGRGRGRGGRGRGRGRRGFG</sequence>
<name>A0AAD4XP89_9MAGN</name>
<reference evidence="5" key="1">
    <citation type="submission" date="2022-04" db="EMBL/GenBank/DDBJ databases">
        <title>A functionally conserved STORR gene fusion in Papaver species that diverged 16.8 million years ago.</title>
        <authorList>
            <person name="Catania T."/>
        </authorList>
    </citation>
    <scope>NUCLEOTIDE SEQUENCE</scope>
    <source>
        <strain evidence="5">S-188037</strain>
    </source>
</reference>
<feature type="region of interest" description="Disordered" evidence="3">
    <location>
        <begin position="181"/>
        <end position="274"/>
    </location>
</feature>
<feature type="compositionally biased region" description="Basic residues" evidence="3">
    <location>
        <begin position="397"/>
        <end position="419"/>
    </location>
</feature>
<feature type="compositionally biased region" description="Polar residues" evidence="3">
    <location>
        <begin position="210"/>
        <end position="220"/>
    </location>
</feature>
<protein>
    <recommendedName>
        <fullName evidence="4">RecQ mediated genome instability protein 1 OB-fold domain-containing protein</fullName>
    </recommendedName>
</protein>
<dbReference type="SMART" id="SM01161">
    <property type="entry name" value="DUF1767"/>
    <property type="match status" value="1"/>
</dbReference>
<keyword evidence="6" id="KW-1185">Reference proteome</keyword>
<dbReference type="EMBL" id="JAJJMB010006856">
    <property type="protein sequence ID" value="KAI3933296.1"/>
    <property type="molecule type" value="Genomic_DNA"/>
</dbReference>
<feature type="compositionally biased region" description="Basic and acidic residues" evidence="3">
    <location>
        <begin position="384"/>
        <end position="396"/>
    </location>
</feature>
<dbReference type="PANTHER" id="PTHR13681">
    <property type="entry name" value="SURVIVAL OF MOTOR NEURON-RELATED-SPLICING FACTOR 30-RELATED"/>
    <property type="match status" value="1"/>
</dbReference>
<evidence type="ECO:0000313" key="6">
    <source>
        <dbReference type="Proteomes" id="UP001202328"/>
    </source>
</evidence>